<keyword evidence="6" id="KW-0067">ATP-binding</keyword>
<dbReference type="EMBL" id="PVWG01000001">
    <property type="protein sequence ID" value="PSB21965.1"/>
    <property type="molecule type" value="Genomic_DNA"/>
</dbReference>
<keyword evidence="4" id="KW-0547">Nucleotide-binding</keyword>
<name>A0A2T1DND3_9CYAN</name>
<dbReference type="EC" id="2.7.10.2" evidence="2"/>
<organism evidence="13 14">
    <name type="scientific">Phormidesmis priestleyi ULC007</name>
    <dbReference type="NCBI Taxonomy" id="1920490"/>
    <lineage>
        <taxon>Bacteria</taxon>
        <taxon>Bacillati</taxon>
        <taxon>Cyanobacteriota</taxon>
        <taxon>Cyanophyceae</taxon>
        <taxon>Leptolyngbyales</taxon>
        <taxon>Leptolyngbyaceae</taxon>
        <taxon>Phormidesmis</taxon>
    </lineage>
</organism>
<dbReference type="STRING" id="1920490.GCA_001895925_00679"/>
<keyword evidence="11" id="KW-0472">Membrane</keyword>
<keyword evidence="11" id="KW-1133">Transmembrane helix</keyword>
<dbReference type="GO" id="GO:0005886">
    <property type="term" value="C:plasma membrane"/>
    <property type="evidence" value="ECO:0007669"/>
    <property type="project" value="TreeGrafter"/>
</dbReference>
<reference evidence="13 14" key="1">
    <citation type="submission" date="2018-02" db="EMBL/GenBank/DDBJ databases">
        <authorList>
            <person name="Cohen D.B."/>
            <person name="Kent A.D."/>
        </authorList>
    </citation>
    <scope>NUCLEOTIDE SEQUENCE [LARGE SCALE GENOMIC DNA]</scope>
    <source>
        <strain evidence="13 14">ULC007</strain>
    </source>
</reference>
<evidence type="ECO:0000256" key="11">
    <source>
        <dbReference type="SAM" id="Phobius"/>
    </source>
</evidence>
<dbReference type="Gene3D" id="3.40.50.300">
    <property type="entry name" value="P-loop containing nucleotide triphosphate hydrolases"/>
    <property type="match status" value="1"/>
</dbReference>
<evidence type="ECO:0000256" key="3">
    <source>
        <dbReference type="ARBA" id="ARBA00022679"/>
    </source>
</evidence>
<evidence type="ECO:0000256" key="8">
    <source>
        <dbReference type="ARBA" id="ARBA00051245"/>
    </source>
</evidence>
<evidence type="ECO:0000256" key="9">
    <source>
        <dbReference type="SAM" id="Coils"/>
    </source>
</evidence>
<reference evidence="13 14" key="2">
    <citation type="submission" date="2018-03" db="EMBL/GenBank/DDBJ databases">
        <title>The ancient ancestry and fast evolution of plastids.</title>
        <authorList>
            <person name="Moore K.R."/>
            <person name="Magnabosco C."/>
            <person name="Momper L."/>
            <person name="Gold D.A."/>
            <person name="Bosak T."/>
            <person name="Fournier G.P."/>
        </authorList>
    </citation>
    <scope>NUCLEOTIDE SEQUENCE [LARGE SCALE GENOMIC DNA]</scope>
    <source>
        <strain evidence="13 14">ULC007</strain>
    </source>
</reference>
<dbReference type="PANTHER" id="PTHR32309:SF13">
    <property type="entry name" value="FERRIC ENTEROBACTIN TRANSPORT PROTEIN FEPE"/>
    <property type="match status" value="1"/>
</dbReference>
<sequence>MTPPIVKRYLLAVDRYKWAIPAGVFVGMAAAGVVASRPDPAPVYQANALLVSNRPPIAFSTIGTEVRQPIETFTSDSLVPKEMIEAVAKEVGIPPLEVARNTKVEVDIPKVAKGATVPTSSSAQVDVSYNDGDPNRAIAVVQQFSQRIVEQSRLNNSARLRAVIESINQRLPKVSNDLRASEQVLEEYDRVEGPQLLAAQNGTLIGAITGSQTQQRQLQLQLDGTNAQIRSLEQRLGLDPSQAYISAALSADPLLANLRAQIQQVEAQISLKSKDLRPEHPDLINLQKQQQTLEEQLQKRAREVMGGNGSAAPFSSTVRQNSSLDPARQQLANTLVGLKTQQEALQQQLGSTARSEQTLRQQFSVVPNRQLERTRLEDQVRLKKALHDQMQVKLVDARAAEAETVSSLSLAKAPSVVPPLPNATKSIPLMLAIGGLVGLLVGGGLIFLLDTMEGKFYTEDDLREALRSRDVTILGSLPLVKGWDVTDSPVLVRPDSPYFEYYERFRSKLRLTENKTLRVILLTSTIADEGKTVSAYNLAIASARAGKRTLLIEADLRSASKAAYVDLATDPDSIVEPLRYYGQISECVRLAPEVENLYVVPSVGPQRQAASILESSEMRRLLEDARGRFDLVVLDTPALSHCNDALLLEPYSDGLVIVTRPGVTQESILTEAIDHLSETEDHKLLGAIINGVDIQLPRAVEEAMMAQSHPHSVTVSGRDTDDTEEMNQVKAGRRDR</sequence>
<evidence type="ECO:0000256" key="5">
    <source>
        <dbReference type="ARBA" id="ARBA00022777"/>
    </source>
</evidence>
<dbReference type="RefSeq" id="WP_073068989.1">
    <property type="nucleotide sequence ID" value="NZ_MPPI01000001.1"/>
</dbReference>
<dbReference type="InterPro" id="IPR025669">
    <property type="entry name" value="AAA_dom"/>
</dbReference>
<dbReference type="AlphaFoldDB" id="A0A2T1DND3"/>
<gene>
    <name evidence="13" type="ORF">C7B65_00670</name>
</gene>
<keyword evidence="9" id="KW-0175">Coiled coil</keyword>
<evidence type="ECO:0000256" key="10">
    <source>
        <dbReference type="SAM" id="MobiDB-lite"/>
    </source>
</evidence>
<feature type="transmembrane region" description="Helical" evidence="11">
    <location>
        <begin position="427"/>
        <end position="449"/>
    </location>
</feature>
<evidence type="ECO:0000259" key="12">
    <source>
        <dbReference type="Pfam" id="PF13614"/>
    </source>
</evidence>
<keyword evidence="7" id="KW-0829">Tyrosine-protein kinase</keyword>
<dbReference type="OrthoDB" id="9758283at2"/>
<evidence type="ECO:0000313" key="13">
    <source>
        <dbReference type="EMBL" id="PSB21965.1"/>
    </source>
</evidence>
<keyword evidence="11" id="KW-0812">Transmembrane</keyword>
<dbReference type="InterPro" id="IPR027417">
    <property type="entry name" value="P-loop_NTPase"/>
</dbReference>
<keyword evidence="5" id="KW-0418">Kinase</keyword>
<feature type="coiled-coil region" evidence="9">
    <location>
        <begin position="215"/>
        <end position="303"/>
    </location>
</feature>
<feature type="region of interest" description="Disordered" evidence="10">
    <location>
        <begin position="705"/>
        <end position="736"/>
    </location>
</feature>
<dbReference type="PANTHER" id="PTHR32309">
    <property type="entry name" value="TYROSINE-PROTEIN KINASE"/>
    <property type="match status" value="1"/>
</dbReference>
<evidence type="ECO:0000256" key="1">
    <source>
        <dbReference type="ARBA" id="ARBA00007316"/>
    </source>
</evidence>
<comment type="similarity">
    <text evidence="1">Belongs to the CpsD/CapB family.</text>
</comment>
<keyword evidence="3" id="KW-0808">Transferase</keyword>
<dbReference type="Pfam" id="PF13614">
    <property type="entry name" value="AAA_31"/>
    <property type="match status" value="1"/>
</dbReference>
<evidence type="ECO:0000256" key="4">
    <source>
        <dbReference type="ARBA" id="ARBA00022741"/>
    </source>
</evidence>
<comment type="catalytic activity">
    <reaction evidence="8">
        <text>L-tyrosyl-[protein] + ATP = O-phospho-L-tyrosyl-[protein] + ADP + H(+)</text>
        <dbReference type="Rhea" id="RHEA:10596"/>
        <dbReference type="Rhea" id="RHEA-COMP:10136"/>
        <dbReference type="Rhea" id="RHEA-COMP:20101"/>
        <dbReference type="ChEBI" id="CHEBI:15378"/>
        <dbReference type="ChEBI" id="CHEBI:30616"/>
        <dbReference type="ChEBI" id="CHEBI:46858"/>
        <dbReference type="ChEBI" id="CHEBI:61978"/>
        <dbReference type="ChEBI" id="CHEBI:456216"/>
        <dbReference type="EC" id="2.7.10.2"/>
    </reaction>
</comment>
<protein>
    <recommendedName>
        <fullName evidence="2">non-specific protein-tyrosine kinase</fullName>
        <ecNumber evidence="2">2.7.10.2</ecNumber>
    </recommendedName>
</protein>
<dbReference type="InterPro" id="IPR050445">
    <property type="entry name" value="Bact_polysacc_biosynth/exp"/>
</dbReference>
<evidence type="ECO:0000313" key="14">
    <source>
        <dbReference type="Proteomes" id="UP000238634"/>
    </source>
</evidence>
<evidence type="ECO:0000256" key="6">
    <source>
        <dbReference type="ARBA" id="ARBA00022840"/>
    </source>
</evidence>
<keyword evidence="14" id="KW-1185">Reference proteome</keyword>
<evidence type="ECO:0000256" key="2">
    <source>
        <dbReference type="ARBA" id="ARBA00011903"/>
    </source>
</evidence>
<dbReference type="SUPFAM" id="SSF52540">
    <property type="entry name" value="P-loop containing nucleoside triphosphate hydrolases"/>
    <property type="match status" value="1"/>
</dbReference>
<evidence type="ECO:0000256" key="7">
    <source>
        <dbReference type="ARBA" id="ARBA00023137"/>
    </source>
</evidence>
<dbReference type="GO" id="GO:0004713">
    <property type="term" value="F:protein tyrosine kinase activity"/>
    <property type="evidence" value="ECO:0007669"/>
    <property type="project" value="TreeGrafter"/>
</dbReference>
<dbReference type="Proteomes" id="UP000238634">
    <property type="component" value="Unassembled WGS sequence"/>
</dbReference>
<dbReference type="InterPro" id="IPR005702">
    <property type="entry name" value="Wzc-like_C"/>
</dbReference>
<dbReference type="CDD" id="cd05387">
    <property type="entry name" value="BY-kinase"/>
    <property type="match status" value="1"/>
</dbReference>
<feature type="domain" description="AAA" evidence="12">
    <location>
        <begin position="530"/>
        <end position="661"/>
    </location>
</feature>
<proteinExistence type="inferred from homology"/>
<comment type="caution">
    <text evidence="13">The sequence shown here is derived from an EMBL/GenBank/DDBJ whole genome shotgun (WGS) entry which is preliminary data.</text>
</comment>
<accession>A0A2T1DND3</accession>